<protein>
    <submittedName>
        <fullName evidence="2">Uncharacterized protein</fullName>
    </submittedName>
</protein>
<sequence length="104" mass="11756">MRKATTPRSYFKETPRGVVRCYRFHLRKGYQRTYLLTAEEIPDKEPVPKELHVVKSQMNAPPNDGQYCTRSDKVVKPARPAKVHRQPGLAEAPPPLKAACGGNQ</sequence>
<dbReference type="Proteomes" id="UP001235939">
    <property type="component" value="Chromosome 20"/>
</dbReference>
<name>A0ABY6LPJ0_9ARAC</name>
<evidence type="ECO:0000313" key="3">
    <source>
        <dbReference type="Proteomes" id="UP001235939"/>
    </source>
</evidence>
<evidence type="ECO:0000256" key="1">
    <source>
        <dbReference type="SAM" id="MobiDB-lite"/>
    </source>
</evidence>
<reference evidence="2 3" key="1">
    <citation type="submission" date="2022-01" db="EMBL/GenBank/DDBJ databases">
        <title>A chromosomal length assembly of Cordylochernes scorpioides.</title>
        <authorList>
            <person name="Zeh D."/>
            <person name="Zeh J."/>
        </authorList>
    </citation>
    <scope>NUCLEOTIDE SEQUENCE [LARGE SCALE GENOMIC DNA]</scope>
    <source>
        <strain evidence="2">IN4F17</strain>
        <tissue evidence="2">Whole Body</tissue>
    </source>
</reference>
<evidence type="ECO:0000313" key="2">
    <source>
        <dbReference type="EMBL" id="UYV81635.1"/>
    </source>
</evidence>
<keyword evidence="3" id="KW-1185">Reference proteome</keyword>
<feature type="region of interest" description="Disordered" evidence="1">
    <location>
        <begin position="79"/>
        <end position="104"/>
    </location>
</feature>
<proteinExistence type="predicted"/>
<dbReference type="EMBL" id="CP092882">
    <property type="protein sequence ID" value="UYV81635.1"/>
    <property type="molecule type" value="Genomic_DNA"/>
</dbReference>
<organism evidence="2 3">
    <name type="scientific">Cordylochernes scorpioides</name>
    <dbReference type="NCBI Taxonomy" id="51811"/>
    <lineage>
        <taxon>Eukaryota</taxon>
        <taxon>Metazoa</taxon>
        <taxon>Ecdysozoa</taxon>
        <taxon>Arthropoda</taxon>
        <taxon>Chelicerata</taxon>
        <taxon>Arachnida</taxon>
        <taxon>Pseudoscorpiones</taxon>
        <taxon>Cheliferoidea</taxon>
        <taxon>Chernetidae</taxon>
        <taxon>Cordylochernes</taxon>
    </lineage>
</organism>
<gene>
    <name evidence="2" type="ORF">LAZ67_20001763</name>
</gene>
<accession>A0ABY6LPJ0</accession>